<feature type="transmembrane region" description="Helical" evidence="1">
    <location>
        <begin position="82"/>
        <end position="103"/>
    </location>
</feature>
<feature type="transmembrane region" description="Helical" evidence="1">
    <location>
        <begin position="273"/>
        <end position="290"/>
    </location>
</feature>
<feature type="transmembrane region" description="Helical" evidence="1">
    <location>
        <begin position="115"/>
        <end position="135"/>
    </location>
</feature>
<dbReference type="RefSeq" id="WP_394487733.1">
    <property type="nucleotide sequence ID" value="NZ_JBIGIA010000005.1"/>
</dbReference>
<evidence type="ECO:0000256" key="1">
    <source>
        <dbReference type="SAM" id="Phobius"/>
    </source>
</evidence>
<keyword evidence="1" id="KW-0812">Transmembrane</keyword>
<feature type="transmembrane region" description="Helical" evidence="1">
    <location>
        <begin position="201"/>
        <end position="221"/>
    </location>
</feature>
<feature type="transmembrane region" description="Helical" evidence="1">
    <location>
        <begin position="58"/>
        <end position="76"/>
    </location>
</feature>
<dbReference type="EMBL" id="JBIGIA010000005">
    <property type="protein sequence ID" value="MFG6456928.1"/>
    <property type="molecule type" value="Genomic_DNA"/>
</dbReference>
<feature type="transmembrane region" description="Helical" evidence="1">
    <location>
        <begin position="428"/>
        <end position="445"/>
    </location>
</feature>
<dbReference type="NCBIfam" id="TIGR04370">
    <property type="entry name" value="glyco_rpt_poly"/>
    <property type="match status" value="1"/>
</dbReference>
<keyword evidence="1" id="KW-1133">Transmembrane helix</keyword>
<evidence type="ECO:0000313" key="3">
    <source>
        <dbReference type="Proteomes" id="UP001606305"/>
    </source>
</evidence>
<organism evidence="2 3">
    <name type="scientific">Pelomonas nitida</name>
    <dbReference type="NCBI Taxonomy" id="3299027"/>
    <lineage>
        <taxon>Bacteria</taxon>
        <taxon>Pseudomonadati</taxon>
        <taxon>Pseudomonadota</taxon>
        <taxon>Betaproteobacteria</taxon>
        <taxon>Burkholderiales</taxon>
        <taxon>Sphaerotilaceae</taxon>
        <taxon>Roseateles</taxon>
    </lineage>
</organism>
<evidence type="ECO:0000313" key="2">
    <source>
        <dbReference type="EMBL" id="MFG6456928.1"/>
    </source>
</evidence>
<gene>
    <name evidence="2" type="ORF">ACG00X_08780</name>
</gene>
<protein>
    <submittedName>
        <fullName evidence="2">O-antigen polymerase</fullName>
    </submittedName>
</protein>
<comment type="caution">
    <text evidence="2">The sequence shown here is derived from an EMBL/GenBank/DDBJ whole genome shotgun (WGS) entry which is preliminary data.</text>
</comment>
<feature type="transmembrane region" description="Helical" evidence="1">
    <location>
        <begin position="24"/>
        <end position="46"/>
    </location>
</feature>
<feature type="transmembrane region" description="Helical" evidence="1">
    <location>
        <begin position="162"/>
        <end position="180"/>
    </location>
</feature>
<name>A0ABW7G4R5_9BURK</name>
<feature type="transmembrane region" description="Helical" evidence="1">
    <location>
        <begin position="397"/>
        <end position="416"/>
    </location>
</feature>
<sequence length="484" mass="52307">MPHLEHTAADAPRLPVHGGLAHRVILHGASLLLASVLLVATMLTQIVGLGGDPIDTDLAVALGALCSTMFAVRALYSRAERFLFSPTFWLLVTFLFYFVLKALDMAGKDSVTPTLIKALWLCTLFLITYGGVYAWTDASLRAREPARALVRFEAEIPRGAEWTLLVIYAGFKLLGIVLLASAGGGDALEVAAATQNTGAAYLYRIPAVGNVVLLALLFNAFKNNRGWTVMALALAAYLVEAVLSTSRLSLVMVVLWTAFLYHRYRHPISLGRVALIGVPLVLVVVMFGYARNIEVGSAAAYVEAASALAQEPTLVSDLFLQRLDMLPEMVIALDLHQAGVLPDLHGGSYAYAFMHSIPRSLWEGKPLLTAALVTSQTHPGAFADGVNIFPSIIVEGYLNLALAGVILSGALVGFFSRQLERAIAADRLVPSVWALSMFTFPMALFNEGVHSNFTGALLYTTALNAVLYQILLFFGALKRRRFSP</sequence>
<keyword evidence="3" id="KW-1185">Reference proteome</keyword>
<proteinExistence type="predicted"/>
<dbReference type="Proteomes" id="UP001606305">
    <property type="component" value="Unassembled WGS sequence"/>
</dbReference>
<feature type="transmembrane region" description="Helical" evidence="1">
    <location>
        <begin position="457"/>
        <end position="477"/>
    </location>
</feature>
<reference evidence="2 3" key="1">
    <citation type="submission" date="2024-09" db="EMBL/GenBank/DDBJ databases">
        <title>Novel species of the genus Pelomonas and Roseateles isolated from streams.</title>
        <authorList>
            <person name="Lu H."/>
        </authorList>
    </citation>
    <scope>NUCLEOTIDE SEQUENCE [LARGE SCALE GENOMIC DNA]</scope>
    <source>
        <strain evidence="2 3">BYS96W</strain>
    </source>
</reference>
<accession>A0ABW7G4R5</accession>
<keyword evidence="1" id="KW-0472">Membrane</keyword>